<evidence type="ECO:0000256" key="1">
    <source>
        <dbReference type="ARBA" id="ARBA00022737"/>
    </source>
</evidence>
<dbReference type="InterPro" id="IPR036770">
    <property type="entry name" value="Ankyrin_rpt-contain_sf"/>
</dbReference>
<accession>A0A9W8Y104</accession>
<evidence type="ECO:0000313" key="6">
    <source>
        <dbReference type="Proteomes" id="UP001140560"/>
    </source>
</evidence>
<dbReference type="SMART" id="SM00248">
    <property type="entry name" value="ANK"/>
    <property type="match status" value="9"/>
</dbReference>
<feature type="repeat" description="ANK" evidence="3">
    <location>
        <begin position="86"/>
        <end position="106"/>
    </location>
</feature>
<feature type="region of interest" description="Disordered" evidence="4">
    <location>
        <begin position="348"/>
        <end position="414"/>
    </location>
</feature>
<feature type="compositionally biased region" description="Polar residues" evidence="4">
    <location>
        <begin position="405"/>
        <end position="414"/>
    </location>
</feature>
<dbReference type="OrthoDB" id="5596414at2759"/>
<sequence>MVAALLRRSDIDVNKRVLKGCSPIHHAARNGDTGLIRMLLACNRIDPNNLTRAKRQTALHIAASRGHLDIVKLLGNLIDINSGSSSKHTPLHLAAASGHTEVVKYLSSQDGIKINSEDRWQHTPLLLAAAGGHVEVAKYLINQDGVDVNNTSHRGLTLLHFAAQNGHTDMVKLLLDQNFTDPRCKDRGGNTPLHLSAFSGHWATVHVLLEHSKNHNISLNQSSGREECDRVEVVRRLLTHHDFENDNRLDFHWPHYSLLHIAAKKGEVDVIRFLLAHPNIDVNNKDKYGVSPLMVAAREGQLDAGRLLLEHKDIDINLRGPYGWPALESARVRGRKDFVDLLLSYGAKDDESNSSSSPREESNPANTTTLAEVHSDTPLEPGVEVQAFSFLDEDSDEESMDALNVNDTMDSMGW</sequence>
<gene>
    <name evidence="5" type="ORF">N0V83_008980</name>
</gene>
<dbReference type="Proteomes" id="UP001140560">
    <property type="component" value="Unassembled WGS sequence"/>
</dbReference>
<feature type="repeat" description="ANK" evidence="3">
    <location>
        <begin position="54"/>
        <end position="74"/>
    </location>
</feature>
<dbReference type="AlphaFoldDB" id="A0A9W8Y104"/>
<keyword evidence="2 3" id="KW-0040">ANK repeat</keyword>
<dbReference type="Pfam" id="PF12796">
    <property type="entry name" value="Ank_2"/>
    <property type="match status" value="3"/>
</dbReference>
<evidence type="ECO:0000313" key="5">
    <source>
        <dbReference type="EMBL" id="KAJ4364387.1"/>
    </source>
</evidence>
<dbReference type="InterPro" id="IPR002110">
    <property type="entry name" value="Ankyrin_rpt"/>
</dbReference>
<dbReference type="PROSITE" id="PS50297">
    <property type="entry name" value="ANK_REP_REGION"/>
    <property type="match status" value="5"/>
</dbReference>
<dbReference type="SUPFAM" id="SSF48403">
    <property type="entry name" value="Ankyrin repeat"/>
    <property type="match status" value="1"/>
</dbReference>
<dbReference type="PRINTS" id="PR01415">
    <property type="entry name" value="ANKYRIN"/>
</dbReference>
<evidence type="ECO:0000256" key="4">
    <source>
        <dbReference type="SAM" id="MobiDB-lite"/>
    </source>
</evidence>
<protein>
    <submittedName>
        <fullName evidence="5">Uncharacterized protein</fullName>
    </submittedName>
</protein>
<keyword evidence="6" id="KW-1185">Reference proteome</keyword>
<dbReference type="Pfam" id="PF13637">
    <property type="entry name" value="Ank_4"/>
    <property type="match status" value="1"/>
</dbReference>
<dbReference type="PROSITE" id="PS50088">
    <property type="entry name" value="ANK_REPEAT"/>
    <property type="match status" value="5"/>
</dbReference>
<proteinExistence type="predicted"/>
<evidence type="ECO:0000256" key="2">
    <source>
        <dbReference type="ARBA" id="ARBA00023043"/>
    </source>
</evidence>
<dbReference type="EMBL" id="JAPEUY010000017">
    <property type="protein sequence ID" value="KAJ4364387.1"/>
    <property type="molecule type" value="Genomic_DNA"/>
</dbReference>
<feature type="repeat" description="ANK" evidence="3">
    <location>
        <begin position="154"/>
        <end position="178"/>
    </location>
</feature>
<feature type="repeat" description="ANK" evidence="3">
    <location>
        <begin position="188"/>
        <end position="220"/>
    </location>
</feature>
<organism evidence="5 6">
    <name type="scientific">Neocucurbitaria cava</name>
    <dbReference type="NCBI Taxonomy" id="798079"/>
    <lineage>
        <taxon>Eukaryota</taxon>
        <taxon>Fungi</taxon>
        <taxon>Dikarya</taxon>
        <taxon>Ascomycota</taxon>
        <taxon>Pezizomycotina</taxon>
        <taxon>Dothideomycetes</taxon>
        <taxon>Pleosporomycetidae</taxon>
        <taxon>Pleosporales</taxon>
        <taxon>Pleosporineae</taxon>
        <taxon>Cucurbitariaceae</taxon>
        <taxon>Neocucurbitaria</taxon>
    </lineage>
</organism>
<evidence type="ECO:0000256" key="3">
    <source>
        <dbReference type="PROSITE-ProRule" id="PRU00023"/>
    </source>
</evidence>
<dbReference type="PANTHER" id="PTHR24173:SF74">
    <property type="entry name" value="ANKYRIN REPEAT DOMAIN-CONTAINING PROTEIN 16"/>
    <property type="match status" value="1"/>
</dbReference>
<feature type="repeat" description="ANK" evidence="3">
    <location>
        <begin position="19"/>
        <end position="40"/>
    </location>
</feature>
<comment type="caution">
    <text evidence="5">The sequence shown here is derived from an EMBL/GenBank/DDBJ whole genome shotgun (WGS) entry which is preliminary data.</text>
</comment>
<feature type="compositionally biased region" description="Acidic residues" evidence="4">
    <location>
        <begin position="391"/>
        <end position="400"/>
    </location>
</feature>
<name>A0A9W8Y104_9PLEO</name>
<keyword evidence="1" id="KW-0677">Repeat</keyword>
<reference evidence="5" key="1">
    <citation type="submission" date="2022-10" db="EMBL/GenBank/DDBJ databases">
        <title>Tapping the CABI collections for fungal endophytes: first genome assemblies for Collariella, Neodidymelliopsis, Ascochyta clinopodiicola, Didymella pomorum, Didymosphaeria variabile, Neocosmospora piperis and Neocucurbitaria cava.</title>
        <authorList>
            <person name="Hill R."/>
        </authorList>
    </citation>
    <scope>NUCLEOTIDE SEQUENCE</scope>
    <source>
        <strain evidence="5">IMI 356814</strain>
    </source>
</reference>
<dbReference type="Gene3D" id="1.25.40.20">
    <property type="entry name" value="Ankyrin repeat-containing domain"/>
    <property type="match status" value="3"/>
</dbReference>
<dbReference type="PANTHER" id="PTHR24173">
    <property type="entry name" value="ANKYRIN REPEAT CONTAINING"/>
    <property type="match status" value="1"/>
</dbReference>